<dbReference type="AlphaFoldDB" id="A0A9J6R876"/>
<keyword evidence="2" id="KW-1185">Reference proteome</keyword>
<gene>
    <name evidence="1" type="ORF">OWO01_01360</name>
</gene>
<name>A0A9J6R876_9BACI</name>
<dbReference type="Proteomes" id="UP001084197">
    <property type="component" value="Unassembled WGS sequence"/>
</dbReference>
<comment type="caution">
    <text evidence="1">The sequence shown here is derived from an EMBL/GenBank/DDBJ whole genome shotgun (WGS) entry which is preliminary data.</text>
</comment>
<dbReference type="Pfam" id="PF07307">
    <property type="entry name" value="HEPPP_synt_1"/>
    <property type="match status" value="1"/>
</dbReference>
<organism evidence="1 2">
    <name type="scientific">Natronobacillus azotifigens</name>
    <dbReference type="NCBI Taxonomy" id="472978"/>
    <lineage>
        <taxon>Bacteria</taxon>
        <taxon>Bacillati</taxon>
        <taxon>Bacillota</taxon>
        <taxon>Bacilli</taxon>
        <taxon>Bacillales</taxon>
        <taxon>Bacillaceae</taxon>
        <taxon>Natronobacillus</taxon>
    </lineage>
</organism>
<reference evidence="1" key="1">
    <citation type="submission" date="2022-11" db="EMBL/GenBank/DDBJ databases">
        <title>WGS of Natronobacillus azotifigens 24KS-1, an anaerobic diazotrophic haloalkaliphile from soda-rich habitats.</title>
        <authorList>
            <person name="Sorokin D.Y."/>
            <person name="Merkel A.Y."/>
        </authorList>
    </citation>
    <scope>NUCLEOTIDE SEQUENCE</scope>
    <source>
        <strain evidence="1">24KS-1</strain>
    </source>
</reference>
<dbReference type="EMBL" id="JAPRAT010000002">
    <property type="protein sequence ID" value="MCZ0701858.1"/>
    <property type="molecule type" value="Genomic_DNA"/>
</dbReference>
<evidence type="ECO:0000313" key="1">
    <source>
        <dbReference type="EMBL" id="MCZ0701858.1"/>
    </source>
</evidence>
<proteinExistence type="predicted"/>
<dbReference type="RefSeq" id="WP_268778626.1">
    <property type="nucleotide sequence ID" value="NZ_JAPRAT010000002.1"/>
</dbReference>
<sequence>MELSLENIEEELKHILQHRYLQKYIQTPIIDQNKLILLYHLIEATPLEIEEKKKYIITTMLVQIALDTHDLVSETNSNESSEKKKSRQLTVLAGDYYSGLYYYILSKLNDVPMIHTLASAIKEMNELKMYMYYEKQQTLTIFLSRLKKLEAKLITRVGEHLRFPDINEFAENWLLTSKLTKEKHNFLMNKNTPVLNALNTDLVSGITRHDCVKTIEKAMNKYWEKSSSLLHELPSQFFLLRTELEDFFHDETPDFSSLLEQG</sequence>
<evidence type="ECO:0000313" key="2">
    <source>
        <dbReference type="Proteomes" id="UP001084197"/>
    </source>
</evidence>
<dbReference type="Gene3D" id="1.20.120.1450">
    <property type="match status" value="1"/>
</dbReference>
<protein>
    <submittedName>
        <fullName evidence="1">Heptaprenyl diphosphate synthase component 1</fullName>
    </submittedName>
</protein>
<dbReference type="InterPro" id="IPR009920">
    <property type="entry name" value="HEPPP_synth_su1"/>
</dbReference>
<accession>A0A9J6R876</accession>
<dbReference type="GO" id="GO:0009234">
    <property type="term" value="P:menaquinone biosynthetic process"/>
    <property type="evidence" value="ECO:0007669"/>
    <property type="project" value="InterPro"/>
</dbReference>